<evidence type="ECO:0000313" key="2">
    <source>
        <dbReference type="EMBL" id="ATB39608.1"/>
    </source>
</evidence>
<protein>
    <submittedName>
        <fullName evidence="2">Uncharacterized protein</fullName>
    </submittedName>
</protein>
<proteinExistence type="predicted"/>
<gene>
    <name evidence="2" type="ORF">CYFUS_005053</name>
</gene>
<sequence>MDHDKKTPKPDSKLSLKKETLRALADSEVSVREGAKAMSFTRPPTWSRPPTW</sequence>
<dbReference type="Proteomes" id="UP000217257">
    <property type="component" value="Chromosome"/>
</dbReference>
<feature type="compositionally biased region" description="Low complexity" evidence="1">
    <location>
        <begin position="41"/>
        <end position="52"/>
    </location>
</feature>
<accession>A0A250J7S6</accession>
<dbReference type="KEGG" id="cfus:CYFUS_005053"/>
<organism evidence="2 3">
    <name type="scientific">Cystobacter fuscus</name>
    <dbReference type="NCBI Taxonomy" id="43"/>
    <lineage>
        <taxon>Bacteria</taxon>
        <taxon>Pseudomonadati</taxon>
        <taxon>Myxococcota</taxon>
        <taxon>Myxococcia</taxon>
        <taxon>Myxococcales</taxon>
        <taxon>Cystobacterineae</taxon>
        <taxon>Archangiaceae</taxon>
        <taxon>Cystobacter</taxon>
    </lineage>
</organism>
<dbReference type="EMBL" id="CP022098">
    <property type="protein sequence ID" value="ATB39608.1"/>
    <property type="molecule type" value="Genomic_DNA"/>
</dbReference>
<evidence type="ECO:0000313" key="3">
    <source>
        <dbReference type="Proteomes" id="UP000217257"/>
    </source>
</evidence>
<dbReference type="RefSeq" id="WP_157758653.1">
    <property type="nucleotide sequence ID" value="NZ_CP022098.1"/>
</dbReference>
<reference evidence="2 3" key="1">
    <citation type="submission" date="2017-06" db="EMBL/GenBank/DDBJ databases">
        <title>Sequencing and comparative analysis of myxobacterial genomes.</title>
        <authorList>
            <person name="Rupp O."/>
            <person name="Goesmann A."/>
            <person name="Sogaard-Andersen L."/>
        </authorList>
    </citation>
    <scope>NUCLEOTIDE SEQUENCE [LARGE SCALE GENOMIC DNA]</scope>
    <source>
        <strain evidence="2 3">DSM 52655</strain>
    </source>
</reference>
<dbReference type="AlphaFoldDB" id="A0A250J7S6"/>
<feature type="region of interest" description="Disordered" evidence="1">
    <location>
        <begin position="33"/>
        <end position="52"/>
    </location>
</feature>
<name>A0A250J7S6_9BACT</name>
<evidence type="ECO:0000256" key="1">
    <source>
        <dbReference type="SAM" id="MobiDB-lite"/>
    </source>
</evidence>